<dbReference type="EMBL" id="JH597773">
    <property type="protein sequence ID" value="EHQ05774.1"/>
    <property type="molecule type" value="Genomic_DNA"/>
</dbReference>
<dbReference type="AlphaFoldDB" id="H2CG93"/>
<protein>
    <submittedName>
        <fullName evidence="1">Uncharacterized protein</fullName>
    </submittedName>
</protein>
<dbReference type="Proteomes" id="UP000005737">
    <property type="component" value="Unassembled WGS sequence"/>
</dbReference>
<dbReference type="HOGENOM" id="CLU_1213624_0_0_12"/>
<evidence type="ECO:0000313" key="2">
    <source>
        <dbReference type="Proteomes" id="UP000005737"/>
    </source>
</evidence>
<dbReference type="RefSeq" id="WP_002770728.1">
    <property type="nucleotide sequence ID" value="NZ_JH597773.1"/>
</dbReference>
<dbReference type="STRING" id="183.GCA_002009735_01561"/>
<name>H2CG93_9LEPT</name>
<sequence>MRLVRAFLLIICFSPSILAEPVFLVGRNGSVVHAEFLRRDGGIFIRDSAVGATYDEKEFTAIYPASYRTTLEGSRRLSVFTESLVFFNAGEKYVWNPNGKYLFWSHDATQRGMRLLLVGMSILTYSRAAEANRKVRASIPLINSSSARKRFVERRSIYYTTLGVTSAYFVIQPGIAAYRYGRNAEGADLRPQAEPLTATEYIQRYPPQLQAPLSADDASITLESSFRF</sequence>
<organism evidence="1 2">
    <name type="scientific">Leptonema illini DSM 21528</name>
    <dbReference type="NCBI Taxonomy" id="929563"/>
    <lineage>
        <taxon>Bacteria</taxon>
        <taxon>Pseudomonadati</taxon>
        <taxon>Spirochaetota</taxon>
        <taxon>Spirochaetia</taxon>
        <taxon>Leptospirales</taxon>
        <taxon>Leptospiraceae</taxon>
        <taxon>Leptonema</taxon>
    </lineage>
</organism>
<proteinExistence type="predicted"/>
<accession>H2CG93</accession>
<evidence type="ECO:0000313" key="1">
    <source>
        <dbReference type="EMBL" id="EHQ05774.1"/>
    </source>
</evidence>
<keyword evidence="2" id="KW-1185">Reference proteome</keyword>
<reference evidence="1 2" key="1">
    <citation type="submission" date="2011-10" db="EMBL/GenBank/DDBJ databases">
        <title>The Improved High-Quality Draft genome of Leptonema illini DSM 21528.</title>
        <authorList>
            <consortium name="US DOE Joint Genome Institute (JGI-PGF)"/>
            <person name="Lucas S."/>
            <person name="Copeland A."/>
            <person name="Lapidus A."/>
            <person name="Glavina del Rio T."/>
            <person name="Dalin E."/>
            <person name="Tice H."/>
            <person name="Bruce D."/>
            <person name="Goodwin L."/>
            <person name="Pitluck S."/>
            <person name="Peters L."/>
            <person name="Mikhailova N."/>
            <person name="Held B."/>
            <person name="Kyrpides N."/>
            <person name="Mavromatis K."/>
            <person name="Ivanova N."/>
            <person name="Markowitz V."/>
            <person name="Cheng J.-F."/>
            <person name="Hugenholtz P."/>
            <person name="Woyke T."/>
            <person name="Wu D."/>
            <person name="Gronow S."/>
            <person name="Wellnitz S."/>
            <person name="Brambilla E.-M."/>
            <person name="Klenk H.-P."/>
            <person name="Eisen J.A."/>
        </authorList>
    </citation>
    <scope>NUCLEOTIDE SEQUENCE [LARGE SCALE GENOMIC DNA]</scope>
    <source>
        <strain evidence="1 2">DSM 21528</strain>
    </source>
</reference>
<gene>
    <name evidence="1" type="ORF">Lepil_1076</name>
</gene>